<dbReference type="InterPro" id="IPR002487">
    <property type="entry name" value="TF_Kbox"/>
</dbReference>
<sequence>MYMGLGVEVPTSFSTELLSSLMINSCNAFELYQSLKAYQLESMKSIFERYNEEKEHHQLLTPSSEAKFWRTEAERLRQQLDDLQENYRRLKGEELSGMRISDLHNLENELEMRLKNIRIKKEKMLTHEIEELNRKSSLIGDENIELSKKVTLIYQENRELHKKVYGATDNRKEEGSCSGQTSAKESCVPLHLQQPNVNTTVPAESEISLGLQLQ</sequence>
<comment type="caution">
    <text evidence="3">The sequence shown here is derived from an EMBL/GenBank/DDBJ whole genome shotgun (WGS) entry which is preliminary data.</text>
</comment>
<dbReference type="GO" id="GO:0003700">
    <property type="term" value="F:DNA-binding transcription factor activity"/>
    <property type="evidence" value="ECO:0007669"/>
    <property type="project" value="InterPro"/>
</dbReference>
<dbReference type="GO" id="GO:0005634">
    <property type="term" value="C:nucleus"/>
    <property type="evidence" value="ECO:0007669"/>
    <property type="project" value="InterPro"/>
</dbReference>
<evidence type="ECO:0000313" key="3">
    <source>
        <dbReference type="EMBL" id="KAJ8534721.1"/>
    </source>
</evidence>
<organism evidence="3 4">
    <name type="scientific">Anisodus acutangulus</name>
    <dbReference type="NCBI Taxonomy" id="402998"/>
    <lineage>
        <taxon>Eukaryota</taxon>
        <taxon>Viridiplantae</taxon>
        <taxon>Streptophyta</taxon>
        <taxon>Embryophyta</taxon>
        <taxon>Tracheophyta</taxon>
        <taxon>Spermatophyta</taxon>
        <taxon>Magnoliopsida</taxon>
        <taxon>eudicotyledons</taxon>
        <taxon>Gunneridae</taxon>
        <taxon>Pentapetalae</taxon>
        <taxon>asterids</taxon>
        <taxon>lamiids</taxon>
        <taxon>Solanales</taxon>
        <taxon>Solanaceae</taxon>
        <taxon>Solanoideae</taxon>
        <taxon>Hyoscyameae</taxon>
        <taxon>Anisodus</taxon>
    </lineage>
</organism>
<accession>A0A9Q1R019</accession>
<dbReference type="PROSITE" id="PS51297">
    <property type="entry name" value="K_BOX"/>
    <property type="match status" value="1"/>
</dbReference>
<name>A0A9Q1R019_9SOLA</name>
<dbReference type="AlphaFoldDB" id="A0A9Q1R019"/>
<dbReference type="EMBL" id="JAJAGQ010000019">
    <property type="protein sequence ID" value="KAJ8534721.1"/>
    <property type="molecule type" value="Genomic_DNA"/>
</dbReference>
<proteinExistence type="predicted"/>
<reference evidence="4" key="1">
    <citation type="journal article" date="2023" name="Proc. Natl. Acad. Sci. U.S.A.">
        <title>Genomic and structural basis for evolution of tropane alkaloid biosynthesis.</title>
        <authorList>
            <person name="Wanga Y.-J."/>
            <person name="Taina T."/>
            <person name="Yua J.-Y."/>
            <person name="Lia J."/>
            <person name="Xua B."/>
            <person name="Chenc J."/>
            <person name="D'Auriad J.C."/>
            <person name="Huanga J.-P."/>
            <person name="Huanga S.-X."/>
        </authorList>
    </citation>
    <scope>NUCLEOTIDE SEQUENCE [LARGE SCALE GENOMIC DNA]</scope>
    <source>
        <strain evidence="4">cv. KIB-2019</strain>
    </source>
</reference>
<evidence type="ECO:0000259" key="2">
    <source>
        <dbReference type="PROSITE" id="PS51297"/>
    </source>
</evidence>
<gene>
    <name evidence="3" type="ORF">K7X08_016449</name>
</gene>
<keyword evidence="4" id="KW-1185">Reference proteome</keyword>
<keyword evidence="1" id="KW-0175">Coiled coil</keyword>
<dbReference type="OrthoDB" id="1261198at2759"/>
<dbReference type="Proteomes" id="UP001152561">
    <property type="component" value="Unassembled WGS sequence"/>
</dbReference>
<feature type="domain" description="K-box" evidence="2">
    <location>
        <begin position="66"/>
        <end position="156"/>
    </location>
</feature>
<feature type="coiled-coil region" evidence="1">
    <location>
        <begin position="66"/>
        <end position="123"/>
    </location>
</feature>
<dbReference type="Pfam" id="PF01486">
    <property type="entry name" value="K-box"/>
    <property type="match status" value="1"/>
</dbReference>
<evidence type="ECO:0000256" key="1">
    <source>
        <dbReference type="SAM" id="Coils"/>
    </source>
</evidence>
<evidence type="ECO:0000313" key="4">
    <source>
        <dbReference type="Proteomes" id="UP001152561"/>
    </source>
</evidence>
<protein>
    <recommendedName>
        <fullName evidence="2">K-box domain-containing protein</fullName>
    </recommendedName>
</protein>